<evidence type="ECO:0000313" key="1">
    <source>
        <dbReference type="EMBL" id="EHL05492.1"/>
    </source>
</evidence>
<sequence>MKSTAHNENQASREVALFRKPFCSGVFVCDCPMKFNSKVSKWI</sequence>
<proteinExistence type="predicted"/>
<evidence type="ECO:0000313" key="2">
    <source>
        <dbReference type="Proteomes" id="UP000004416"/>
    </source>
</evidence>
<dbReference type="PATRIC" id="fig|537010.4.peg.3596"/>
<dbReference type="AlphaFoldDB" id="G9XS93"/>
<dbReference type="HOGENOM" id="CLU_3232640_0_0_9"/>
<gene>
    <name evidence="1" type="ORF">HMPREF0322_03842</name>
</gene>
<accession>G9XS93</accession>
<name>G9XS93_DESHA</name>
<organism evidence="1 2">
    <name type="scientific">Desulfitobacterium hafniense DP7</name>
    <dbReference type="NCBI Taxonomy" id="537010"/>
    <lineage>
        <taxon>Bacteria</taxon>
        <taxon>Bacillati</taxon>
        <taxon>Bacillota</taxon>
        <taxon>Clostridia</taxon>
        <taxon>Eubacteriales</taxon>
        <taxon>Desulfitobacteriaceae</taxon>
        <taxon>Desulfitobacterium</taxon>
    </lineage>
</organism>
<dbReference type="EMBL" id="AFZX01000097">
    <property type="protein sequence ID" value="EHL05492.1"/>
    <property type="molecule type" value="Genomic_DNA"/>
</dbReference>
<protein>
    <submittedName>
        <fullName evidence="1">Uncharacterized protein</fullName>
    </submittedName>
</protein>
<comment type="caution">
    <text evidence="1">The sequence shown here is derived from an EMBL/GenBank/DDBJ whole genome shotgun (WGS) entry which is preliminary data.</text>
</comment>
<dbReference type="Proteomes" id="UP000004416">
    <property type="component" value="Unassembled WGS sequence"/>
</dbReference>
<reference evidence="1 2" key="1">
    <citation type="submission" date="2011-08" db="EMBL/GenBank/DDBJ databases">
        <authorList>
            <person name="Weinstock G."/>
            <person name="Sodergren E."/>
            <person name="Clifton S."/>
            <person name="Fulton L."/>
            <person name="Fulton B."/>
            <person name="Courtney L."/>
            <person name="Fronick C."/>
            <person name="Harrison M."/>
            <person name="Strong C."/>
            <person name="Farmer C."/>
            <person name="Delahaunty K."/>
            <person name="Markovic C."/>
            <person name="Hall O."/>
            <person name="Minx P."/>
            <person name="Tomlinson C."/>
            <person name="Mitreva M."/>
            <person name="Hou S."/>
            <person name="Chen J."/>
            <person name="Wollam A."/>
            <person name="Pepin K.H."/>
            <person name="Johnson M."/>
            <person name="Bhonagiri V."/>
            <person name="Zhang X."/>
            <person name="Suruliraj S."/>
            <person name="Warren W."/>
            <person name="Chinwalla A."/>
            <person name="Mardis E.R."/>
            <person name="Wilson R.K."/>
        </authorList>
    </citation>
    <scope>NUCLEOTIDE SEQUENCE [LARGE SCALE GENOMIC DNA]</scope>
    <source>
        <strain evidence="1 2">DP7</strain>
    </source>
</reference>